<evidence type="ECO:0000313" key="17">
    <source>
        <dbReference type="EMBL" id="PWV01522.1"/>
    </source>
</evidence>
<evidence type="ECO:0000256" key="8">
    <source>
        <dbReference type="ARBA" id="ARBA00022837"/>
    </source>
</evidence>
<dbReference type="InterPro" id="IPR052214">
    <property type="entry name" value="DAG_Lipase-Related"/>
</dbReference>
<keyword evidence="4" id="KW-0597">Phosphoprotein</keyword>
<evidence type="ECO:0000256" key="7">
    <source>
        <dbReference type="ARBA" id="ARBA00022801"/>
    </source>
</evidence>
<dbReference type="VEuPathDB" id="TriTrypDB:TcCLB.507993.180"/>
<evidence type="ECO:0000256" key="9">
    <source>
        <dbReference type="ARBA" id="ARBA00022963"/>
    </source>
</evidence>
<dbReference type="VEuPathDB" id="TriTrypDB:TCDM_09444"/>
<proteinExistence type="predicted"/>
<evidence type="ECO:0000256" key="12">
    <source>
        <dbReference type="ARBA" id="ARBA00023136"/>
    </source>
</evidence>
<sequence>MPALSWCGRKWRTSTDDFTFSGFFYFVFFLANATLALSRFRFGEDAFVPGCPDASCTFQWVFLALGVTDLVGAVAFLVTAWLSLQGAPFQVSKRRYVPLLLFLTSFTILVMLALSAVVTKYAVYDKEGRNCTSPTRHFLYAVIVFNFLLPVVYVITFAFVFDPEGRQVWRDSVEYESLWYKRCRLLCCCCLHTHRNKDAFEEISKTVAGLFCGYDLVPSDVAAGLLLVHKRQKRESRLRGIHVRYPSAEDERNERISLQARRFSLLTPQQRNYLADIRTYSVFYLSAYGWPLYQYMHCCTGLIRLYCFDPLMCCREHPGSHRGTKCYCDLTALLAITRIHEENVILTRWGNSPFRPVFFVVIDQSTDAVVVTIRGTMSFADCITDMVVNPVLLEVPDAEREANTTPADYYVHGGMQRGALYVLQELRESGVLDRILHEDFKKLNVVVLGHSLGAGVASILSIMLWSTEPTLRGRLRCIAYAPPGGLLSPALVAYSERFIVGCLAGNDIVPRLATHTLADLRESILDELMNTSRSKFSLFMNCLSSDREIESLSSSVSFSSERFTLRAKFRNSPCTSLMESKKLYPPATLVHYCKAVVREPQYCCCSGNRSCSCRHEEVFVPVFASPKDMQYVVCSASMLKDHLPDRLFDVIEKADVRLNNGELDRFFFGDRRCGRELGRLRGNSLRMIHQMLSDVLIKKKSCCCCCCTC</sequence>
<evidence type="ECO:0000259" key="16">
    <source>
        <dbReference type="Pfam" id="PF01764"/>
    </source>
</evidence>
<reference evidence="17 18" key="1">
    <citation type="journal article" date="2018" name="Microb. Genom.">
        <title>Expanding an expanded genome: long-read sequencing of Trypanosoma cruzi.</title>
        <authorList>
            <person name="Berna L."/>
            <person name="Rodriguez M."/>
            <person name="Chiribao M.L."/>
            <person name="Parodi-Talice A."/>
            <person name="Pita S."/>
            <person name="Rijo G."/>
            <person name="Alvarez-Valin F."/>
            <person name="Robello C."/>
        </authorList>
    </citation>
    <scope>NUCLEOTIDE SEQUENCE [LARGE SCALE GENOMIC DNA]</scope>
    <source>
        <strain evidence="17 18">Dm28c</strain>
    </source>
</reference>
<dbReference type="Pfam" id="PF01764">
    <property type="entry name" value="Lipase_3"/>
    <property type="match status" value="1"/>
</dbReference>
<dbReference type="InterPro" id="IPR029058">
    <property type="entry name" value="AB_hydrolase_fold"/>
</dbReference>
<dbReference type="InterPro" id="IPR002921">
    <property type="entry name" value="Fungal_lipase-type"/>
</dbReference>
<comment type="caution">
    <text evidence="17">The sequence shown here is derived from an EMBL/GenBank/DDBJ whole genome shotgun (WGS) entry which is preliminary data.</text>
</comment>
<evidence type="ECO:0000256" key="14">
    <source>
        <dbReference type="ARBA" id="ARBA00026104"/>
    </source>
</evidence>
<evidence type="ECO:0000256" key="5">
    <source>
        <dbReference type="ARBA" id="ARBA00022692"/>
    </source>
</evidence>
<evidence type="ECO:0000256" key="11">
    <source>
        <dbReference type="ARBA" id="ARBA00023098"/>
    </source>
</evidence>
<keyword evidence="6" id="KW-0479">Metal-binding</keyword>
<dbReference type="GO" id="GO:0046872">
    <property type="term" value="F:metal ion binding"/>
    <property type="evidence" value="ECO:0007669"/>
    <property type="project" value="UniProtKB-KW"/>
</dbReference>
<keyword evidence="5 15" id="KW-0812">Transmembrane</keyword>
<dbReference type="VEuPathDB" id="TriTrypDB:ECC02_001185"/>
<dbReference type="VEuPathDB" id="TriTrypDB:TcCL_NonESM08526"/>
<evidence type="ECO:0000256" key="10">
    <source>
        <dbReference type="ARBA" id="ARBA00022989"/>
    </source>
</evidence>
<evidence type="ECO:0000256" key="15">
    <source>
        <dbReference type="SAM" id="Phobius"/>
    </source>
</evidence>
<evidence type="ECO:0000256" key="4">
    <source>
        <dbReference type="ARBA" id="ARBA00022553"/>
    </source>
</evidence>
<keyword evidence="8" id="KW-0106">Calcium</keyword>
<dbReference type="VEuPathDB" id="TriTrypDB:TcBrA4_0084740"/>
<feature type="transmembrane region" description="Helical" evidence="15">
    <location>
        <begin position="20"/>
        <end position="40"/>
    </location>
</feature>
<evidence type="ECO:0000256" key="2">
    <source>
        <dbReference type="ARBA" id="ARBA00004651"/>
    </source>
</evidence>
<feature type="domain" description="Fungal lipase-type" evidence="16">
    <location>
        <begin position="370"/>
        <end position="514"/>
    </location>
</feature>
<feature type="transmembrane region" description="Helical" evidence="15">
    <location>
        <begin position="138"/>
        <end position="161"/>
    </location>
</feature>
<keyword evidence="11" id="KW-0443">Lipid metabolism</keyword>
<dbReference type="VEuPathDB" id="TriTrypDB:C4B63_4g367"/>
<comment type="subcellular location">
    <subcellularLocation>
        <location evidence="2">Cell membrane</location>
        <topology evidence="2">Multi-pass membrane protein</topology>
    </subcellularLocation>
</comment>
<name>A0A2V2VYR2_TRYCR</name>
<dbReference type="VEuPathDB" id="TriTrypDB:BCY84_18691"/>
<dbReference type="SUPFAM" id="SSF53474">
    <property type="entry name" value="alpha/beta-Hydrolases"/>
    <property type="match status" value="1"/>
</dbReference>
<dbReference type="PANTHER" id="PTHR45792:SF8">
    <property type="entry name" value="DIACYLGLYCEROL LIPASE-ALPHA"/>
    <property type="match status" value="1"/>
</dbReference>
<keyword evidence="12 15" id="KW-0472">Membrane</keyword>
<evidence type="ECO:0000313" key="18">
    <source>
        <dbReference type="Proteomes" id="UP000246121"/>
    </source>
</evidence>
<comment type="catalytic activity">
    <reaction evidence="13">
        <text>a 1,2-diacyl-sn-glycerol + H2O = a 2-acylglycerol + a fatty acid + H(+)</text>
        <dbReference type="Rhea" id="RHEA:33275"/>
        <dbReference type="ChEBI" id="CHEBI:15377"/>
        <dbReference type="ChEBI" id="CHEBI:15378"/>
        <dbReference type="ChEBI" id="CHEBI:17389"/>
        <dbReference type="ChEBI" id="CHEBI:17815"/>
        <dbReference type="ChEBI" id="CHEBI:28868"/>
        <dbReference type="EC" id="3.1.1.116"/>
    </reaction>
    <physiologicalReaction direction="left-to-right" evidence="13">
        <dbReference type="Rhea" id="RHEA:33276"/>
    </physiologicalReaction>
</comment>
<keyword evidence="3" id="KW-1003">Cell membrane</keyword>
<dbReference type="PANTHER" id="PTHR45792">
    <property type="entry name" value="DIACYLGLYCEROL LIPASE HOMOLOG-RELATED"/>
    <property type="match status" value="1"/>
</dbReference>
<dbReference type="VEuPathDB" id="TriTrypDB:C3747_18g228"/>
<dbReference type="AlphaFoldDB" id="A0A2V2VYR2"/>
<dbReference type="VEuPathDB" id="TriTrypDB:TcG_07481"/>
<accession>A0A2V2VYR2</accession>
<gene>
    <name evidence="17" type="ORF">C4B63_4g367</name>
</gene>
<keyword evidence="9" id="KW-0442">Lipid degradation</keyword>
<evidence type="ECO:0000256" key="1">
    <source>
        <dbReference type="ARBA" id="ARBA00001913"/>
    </source>
</evidence>
<feature type="transmembrane region" description="Helical" evidence="15">
    <location>
        <begin position="443"/>
        <end position="465"/>
    </location>
</feature>
<dbReference type="VEuPathDB" id="TriTrypDB:TcCLB.511277.620"/>
<keyword evidence="7" id="KW-0378">Hydrolase</keyword>
<dbReference type="EC" id="3.1.1.116" evidence="14"/>
<keyword evidence="10 15" id="KW-1133">Transmembrane helix</keyword>
<protein>
    <recommendedName>
        <fullName evidence="14">sn-1-specific diacylglycerol lipase</fullName>
        <ecNumber evidence="14">3.1.1.116</ecNumber>
    </recommendedName>
</protein>
<dbReference type="Proteomes" id="UP000246121">
    <property type="component" value="Unassembled WGS sequence"/>
</dbReference>
<evidence type="ECO:0000256" key="13">
    <source>
        <dbReference type="ARBA" id="ARBA00024531"/>
    </source>
</evidence>
<dbReference type="GO" id="GO:0016298">
    <property type="term" value="F:lipase activity"/>
    <property type="evidence" value="ECO:0007669"/>
    <property type="project" value="TreeGrafter"/>
</dbReference>
<dbReference type="CDD" id="cd00519">
    <property type="entry name" value="Lipase_3"/>
    <property type="match status" value="1"/>
</dbReference>
<dbReference type="VEuPathDB" id="TriTrypDB:TCSYLVIO_006148"/>
<evidence type="ECO:0000256" key="6">
    <source>
        <dbReference type="ARBA" id="ARBA00022723"/>
    </source>
</evidence>
<organism evidence="17 18">
    <name type="scientific">Trypanosoma cruzi</name>
    <dbReference type="NCBI Taxonomy" id="5693"/>
    <lineage>
        <taxon>Eukaryota</taxon>
        <taxon>Discoba</taxon>
        <taxon>Euglenozoa</taxon>
        <taxon>Kinetoplastea</taxon>
        <taxon>Metakinetoplastina</taxon>
        <taxon>Trypanosomatida</taxon>
        <taxon>Trypanosomatidae</taxon>
        <taxon>Trypanosoma</taxon>
        <taxon>Schizotrypanum</taxon>
    </lineage>
</organism>
<comment type="cofactor">
    <cofactor evidence="1">
        <name>Ca(2+)</name>
        <dbReference type="ChEBI" id="CHEBI:29108"/>
    </cofactor>
</comment>
<dbReference type="EMBL" id="PRFA01000004">
    <property type="protein sequence ID" value="PWV01522.1"/>
    <property type="molecule type" value="Genomic_DNA"/>
</dbReference>
<dbReference type="VEuPathDB" id="TriTrypDB:Tc_MARK_4855"/>
<evidence type="ECO:0000256" key="3">
    <source>
        <dbReference type="ARBA" id="ARBA00022475"/>
    </source>
</evidence>
<dbReference type="GO" id="GO:0016042">
    <property type="term" value="P:lipid catabolic process"/>
    <property type="evidence" value="ECO:0007669"/>
    <property type="project" value="UniProtKB-KW"/>
</dbReference>
<dbReference type="Gene3D" id="3.40.50.1820">
    <property type="entry name" value="alpha/beta hydrolase"/>
    <property type="match status" value="1"/>
</dbReference>
<dbReference type="GO" id="GO:0005886">
    <property type="term" value="C:plasma membrane"/>
    <property type="evidence" value="ECO:0007669"/>
    <property type="project" value="UniProtKB-SubCell"/>
</dbReference>
<feature type="transmembrane region" description="Helical" evidence="15">
    <location>
        <begin position="60"/>
        <end position="84"/>
    </location>
</feature>
<feature type="transmembrane region" description="Helical" evidence="15">
    <location>
        <begin position="96"/>
        <end position="118"/>
    </location>
</feature>